<dbReference type="InterPro" id="IPR035069">
    <property type="entry name" value="TTHA1013/TTHA0281-like"/>
</dbReference>
<dbReference type="EMBL" id="APJX01000005">
    <property type="protein sequence ID" value="EMS79345.1"/>
    <property type="molecule type" value="Genomic_DNA"/>
</dbReference>
<dbReference type="PANTHER" id="PTHR34504">
    <property type="entry name" value="ANTITOXIN HICB"/>
    <property type="match status" value="1"/>
</dbReference>
<feature type="domain" description="HicB-like antitoxin of toxin-antitoxin system" evidence="1">
    <location>
        <begin position="4"/>
        <end position="125"/>
    </location>
</feature>
<dbReference type="SUPFAM" id="SSF143100">
    <property type="entry name" value="TTHA1013/TTHA0281-like"/>
    <property type="match status" value="1"/>
</dbReference>
<dbReference type="InterPro" id="IPR010985">
    <property type="entry name" value="Ribbon_hlx_hlx"/>
</dbReference>
<gene>
    <name evidence="2" type="ORF">Dpo_5c02720</name>
</gene>
<evidence type="ECO:0000313" key="3">
    <source>
        <dbReference type="Proteomes" id="UP000014216"/>
    </source>
</evidence>
<dbReference type="AlphaFoldDB" id="S0FX90"/>
<name>S0FX90_9BACT</name>
<comment type="caution">
    <text evidence="2">The sequence shown here is derived from an EMBL/GenBank/DDBJ whole genome shotgun (WGS) entry which is preliminary data.</text>
</comment>
<dbReference type="Proteomes" id="UP000014216">
    <property type="component" value="Unassembled WGS sequence"/>
</dbReference>
<dbReference type="RefSeq" id="WP_006966475.1">
    <property type="nucleotide sequence ID" value="NZ_APJX01000005.1"/>
</dbReference>
<dbReference type="OrthoDB" id="9807959at2"/>
<evidence type="ECO:0000259" key="1">
    <source>
        <dbReference type="Pfam" id="PF15919"/>
    </source>
</evidence>
<accession>S0FX90</accession>
<dbReference type="Gene3D" id="3.30.160.250">
    <property type="match status" value="1"/>
</dbReference>
<organism evidence="2 3">
    <name type="scientific">Desulfotignum phosphitoxidans DSM 13687</name>
    <dbReference type="NCBI Taxonomy" id="1286635"/>
    <lineage>
        <taxon>Bacteria</taxon>
        <taxon>Pseudomonadati</taxon>
        <taxon>Thermodesulfobacteriota</taxon>
        <taxon>Desulfobacteria</taxon>
        <taxon>Desulfobacterales</taxon>
        <taxon>Desulfobacteraceae</taxon>
        <taxon>Desulfotignum</taxon>
    </lineage>
</organism>
<sequence length="139" mass="15127">MVNYIAVVHKELDTDFGVSFPDFPGCITAGKNVDEARDSAQEALSLHVQGMIEDGDPLPDPSTLEEIMADIDYADGVAYLVVALPDTKSRTVRINITIPEMTLKRIDAAAKKKGMSRSSFLVHAAQNVIHTNKGLTTNR</sequence>
<protein>
    <submittedName>
        <fullName evidence="2">Mlr2150-like protein</fullName>
    </submittedName>
</protein>
<dbReference type="SUPFAM" id="SSF47598">
    <property type="entry name" value="Ribbon-helix-helix"/>
    <property type="match status" value="1"/>
</dbReference>
<dbReference type="InterPro" id="IPR013321">
    <property type="entry name" value="Arc_rbn_hlx_hlx"/>
</dbReference>
<dbReference type="InterPro" id="IPR031807">
    <property type="entry name" value="HicB-like"/>
</dbReference>
<dbReference type="CDD" id="cd22231">
    <property type="entry name" value="RHH_NikR_HicB-like"/>
    <property type="match status" value="1"/>
</dbReference>
<evidence type="ECO:0000313" key="2">
    <source>
        <dbReference type="EMBL" id="EMS79345.1"/>
    </source>
</evidence>
<dbReference type="PANTHER" id="PTHR34504:SF2">
    <property type="entry name" value="UPF0150 PROTEIN SSL0259"/>
    <property type="match status" value="1"/>
</dbReference>
<dbReference type="GO" id="GO:0006355">
    <property type="term" value="P:regulation of DNA-templated transcription"/>
    <property type="evidence" value="ECO:0007669"/>
    <property type="project" value="InterPro"/>
</dbReference>
<dbReference type="Pfam" id="PF15919">
    <property type="entry name" value="HicB_lk_antitox"/>
    <property type="match status" value="1"/>
</dbReference>
<proteinExistence type="predicted"/>
<dbReference type="Gene3D" id="1.10.1220.10">
    <property type="entry name" value="Met repressor-like"/>
    <property type="match status" value="1"/>
</dbReference>
<dbReference type="InterPro" id="IPR051404">
    <property type="entry name" value="TA_system_antitoxin"/>
</dbReference>
<reference evidence="2 3" key="1">
    <citation type="journal article" date="2013" name="Genome Announc.">
        <title>Draft Genome Sequence of Desulfotignum phosphitoxidans DSM 13687 Strain FiPS-3.</title>
        <authorList>
            <person name="Poehlein A."/>
            <person name="Daniel R."/>
            <person name="Simeonova D.D."/>
        </authorList>
    </citation>
    <scope>NUCLEOTIDE SEQUENCE [LARGE SCALE GENOMIC DNA]</scope>
    <source>
        <strain evidence="2 3">DSM 13687</strain>
    </source>
</reference>
<keyword evidence="3" id="KW-1185">Reference proteome</keyword>